<evidence type="ECO:0000313" key="2">
    <source>
        <dbReference type="EMBL" id="GFO34389.1"/>
    </source>
</evidence>
<protein>
    <submittedName>
        <fullName evidence="2">Uncharacterized protein</fullName>
    </submittedName>
</protein>
<evidence type="ECO:0000313" key="3">
    <source>
        <dbReference type="Proteomes" id="UP000735302"/>
    </source>
</evidence>
<dbReference type="AlphaFoldDB" id="A0AAV4CR98"/>
<keyword evidence="1" id="KW-0732">Signal</keyword>
<evidence type="ECO:0000256" key="1">
    <source>
        <dbReference type="SAM" id="SignalP"/>
    </source>
</evidence>
<accession>A0AAV4CR98</accession>
<organism evidence="2 3">
    <name type="scientific">Plakobranchus ocellatus</name>
    <dbReference type="NCBI Taxonomy" id="259542"/>
    <lineage>
        <taxon>Eukaryota</taxon>
        <taxon>Metazoa</taxon>
        <taxon>Spiralia</taxon>
        <taxon>Lophotrochozoa</taxon>
        <taxon>Mollusca</taxon>
        <taxon>Gastropoda</taxon>
        <taxon>Heterobranchia</taxon>
        <taxon>Euthyneura</taxon>
        <taxon>Panpulmonata</taxon>
        <taxon>Sacoglossa</taxon>
        <taxon>Placobranchoidea</taxon>
        <taxon>Plakobranchidae</taxon>
        <taxon>Plakobranchus</taxon>
    </lineage>
</organism>
<comment type="caution">
    <text evidence="2">The sequence shown here is derived from an EMBL/GenBank/DDBJ whole genome shotgun (WGS) entry which is preliminary data.</text>
</comment>
<sequence length="125" mass="13604">MCDIGVPRTVPLIALLPVSAVCVSPPLAFDITPNPSGSGVGRCGTVVSESALRSAGTLLSRDELFTVTLTWWRAWKPETTLLWIGYTCTYKNQAAGFYGWLLFLLGLPTLCRVLESTTLLDKQAR</sequence>
<feature type="signal peptide" evidence="1">
    <location>
        <begin position="1"/>
        <end position="28"/>
    </location>
</feature>
<dbReference type="EMBL" id="BLXT01006896">
    <property type="protein sequence ID" value="GFO34389.1"/>
    <property type="molecule type" value="Genomic_DNA"/>
</dbReference>
<proteinExistence type="predicted"/>
<dbReference type="Proteomes" id="UP000735302">
    <property type="component" value="Unassembled WGS sequence"/>
</dbReference>
<name>A0AAV4CR98_9GAST</name>
<gene>
    <name evidence="2" type="ORF">PoB_006089400</name>
</gene>
<reference evidence="2 3" key="1">
    <citation type="journal article" date="2021" name="Elife">
        <title>Chloroplast acquisition without the gene transfer in kleptoplastic sea slugs, Plakobranchus ocellatus.</title>
        <authorList>
            <person name="Maeda T."/>
            <person name="Takahashi S."/>
            <person name="Yoshida T."/>
            <person name="Shimamura S."/>
            <person name="Takaki Y."/>
            <person name="Nagai Y."/>
            <person name="Toyoda A."/>
            <person name="Suzuki Y."/>
            <person name="Arimoto A."/>
            <person name="Ishii H."/>
            <person name="Satoh N."/>
            <person name="Nishiyama T."/>
            <person name="Hasebe M."/>
            <person name="Maruyama T."/>
            <person name="Minagawa J."/>
            <person name="Obokata J."/>
            <person name="Shigenobu S."/>
        </authorList>
    </citation>
    <scope>NUCLEOTIDE SEQUENCE [LARGE SCALE GENOMIC DNA]</scope>
</reference>
<feature type="chain" id="PRO_5043988451" evidence="1">
    <location>
        <begin position="29"/>
        <end position="125"/>
    </location>
</feature>
<keyword evidence="3" id="KW-1185">Reference proteome</keyword>